<dbReference type="RefSeq" id="WP_089277937.1">
    <property type="nucleotide sequence ID" value="NZ_FZON01000018.1"/>
</dbReference>
<evidence type="ECO:0000313" key="2">
    <source>
        <dbReference type="EMBL" id="SNS50870.1"/>
    </source>
</evidence>
<dbReference type="Pfam" id="PF09898">
    <property type="entry name" value="DUF2125"/>
    <property type="match status" value="1"/>
</dbReference>
<dbReference type="InterPro" id="IPR018666">
    <property type="entry name" value="DUF2125"/>
</dbReference>
<dbReference type="Proteomes" id="UP000198440">
    <property type="component" value="Unassembled WGS sequence"/>
</dbReference>
<evidence type="ECO:0008006" key="4">
    <source>
        <dbReference type="Google" id="ProtNLM"/>
    </source>
</evidence>
<feature type="signal peptide" evidence="1">
    <location>
        <begin position="1"/>
        <end position="21"/>
    </location>
</feature>
<dbReference type="EMBL" id="FZON01000018">
    <property type="protein sequence ID" value="SNS50870.1"/>
    <property type="molecule type" value="Genomic_DNA"/>
</dbReference>
<dbReference type="AlphaFoldDB" id="A0A239F1I5"/>
<proteinExistence type="predicted"/>
<sequence length="506" mass="53551">MNRYVTASALAIVAMAGQAWADVTPQQVWDDFDAYMGNFGYEVTATEMMEGSDLVVSDLTMVITIPEEDGTVHVVMPDITFADAGDGSVNISYPDVGEIAVSFIEREETVGEAIVQMMQSNMALNVSGTPGDLTYTYSGDNIALELIKFMAEGEEITRDMLSMTMNMGPLSGTSHILTVGGMRSIDQDMSMGTLALDLIFDDPESDEGGMFNMQLTGLSSTGKTVLPTELDYEDPTSMFKNGGSVDAVLKHTGGATQFTFDEGDGPTAGQFTSTGGEFAIAVSESALTYALSGTGQTVALSGPELPLPINAELGEVGFALEMPLAPSETPQDASLSVVIGDFAMADMLWNIFDPAEVLSRAPATIAFNLDAQVTPFVSLLDTKAVEDLGRTGGMPGELNSLTLSDFVIDVVGAAVLGSGSFTFDNSDLETFDGLPRPNGQLDLQVSGANGVIDNLISMGLLPEQDAMGFRMMLSMFTVPGEEPDTMTSTIEINEEGHILANGQRIQ</sequence>
<evidence type="ECO:0000313" key="3">
    <source>
        <dbReference type="Proteomes" id="UP000198440"/>
    </source>
</evidence>
<accession>A0A239F1I5</accession>
<protein>
    <recommendedName>
        <fullName evidence="4">DUF2125 domain-containing protein</fullName>
    </recommendedName>
</protein>
<keyword evidence="1" id="KW-0732">Signal</keyword>
<organism evidence="2 3">
    <name type="scientific">Antarctobacter heliothermus</name>
    <dbReference type="NCBI Taxonomy" id="74033"/>
    <lineage>
        <taxon>Bacteria</taxon>
        <taxon>Pseudomonadati</taxon>
        <taxon>Pseudomonadota</taxon>
        <taxon>Alphaproteobacteria</taxon>
        <taxon>Rhodobacterales</taxon>
        <taxon>Roseobacteraceae</taxon>
        <taxon>Antarctobacter</taxon>
    </lineage>
</organism>
<name>A0A239F1I5_9RHOB</name>
<reference evidence="2 3" key="1">
    <citation type="submission" date="2017-06" db="EMBL/GenBank/DDBJ databases">
        <authorList>
            <person name="Kim H.J."/>
            <person name="Triplett B.A."/>
        </authorList>
    </citation>
    <scope>NUCLEOTIDE SEQUENCE [LARGE SCALE GENOMIC DNA]</scope>
    <source>
        <strain evidence="2 3">DSM 11445</strain>
    </source>
</reference>
<evidence type="ECO:0000256" key="1">
    <source>
        <dbReference type="SAM" id="SignalP"/>
    </source>
</evidence>
<gene>
    <name evidence="2" type="ORF">SAMN04488078_10188</name>
</gene>
<feature type="chain" id="PRO_5012444249" description="DUF2125 domain-containing protein" evidence="1">
    <location>
        <begin position="22"/>
        <end position="506"/>
    </location>
</feature>